<sequence length="165" mass="18670">MIFVIHEVRSTAGSSQRNGLVEHDKVNVVDRGGGLRAGFGLLFTAPKDSFPVLLAPNSAVFPHEPLAWIRGNVVVVVHKVRLFSRLLNGPALAKCRNSLNQFRRKIRRKTEILECALYYFWSGRGNKSGDELVPKRERKRDSGPFTRPIVGQRRNGGKIKRWRVV</sequence>
<comment type="caution">
    <text evidence="2">The sequence shown here is derived from an EMBL/GenBank/DDBJ whole genome shotgun (WGS) entry which is preliminary data.</text>
</comment>
<protein>
    <submittedName>
        <fullName evidence="2">Uncharacterized protein</fullName>
    </submittedName>
</protein>
<feature type="region of interest" description="Disordered" evidence="1">
    <location>
        <begin position="128"/>
        <end position="150"/>
    </location>
</feature>
<proteinExistence type="predicted"/>
<evidence type="ECO:0000313" key="2">
    <source>
        <dbReference type="EMBL" id="KAL0123472.1"/>
    </source>
</evidence>
<feature type="compositionally biased region" description="Basic and acidic residues" evidence="1">
    <location>
        <begin position="128"/>
        <end position="142"/>
    </location>
</feature>
<gene>
    <name evidence="2" type="ORF">PUN28_005764</name>
</gene>
<organism evidence="2 3">
    <name type="scientific">Cardiocondyla obscurior</name>
    <dbReference type="NCBI Taxonomy" id="286306"/>
    <lineage>
        <taxon>Eukaryota</taxon>
        <taxon>Metazoa</taxon>
        <taxon>Ecdysozoa</taxon>
        <taxon>Arthropoda</taxon>
        <taxon>Hexapoda</taxon>
        <taxon>Insecta</taxon>
        <taxon>Pterygota</taxon>
        <taxon>Neoptera</taxon>
        <taxon>Endopterygota</taxon>
        <taxon>Hymenoptera</taxon>
        <taxon>Apocrita</taxon>
        <taxon>Aculeata</taxon>
        <taxon>Formicoidea</taxon>
        <taxon>Formicidae</taxon>
        <taxon>Myrmicinae</taxon>
        <taxon>Cardiocondyla</taxon>
    </lineage>
</organism>
<accession>A0AAW2GAE5</accession>
<evidence type="ECO:0000313" key="3">
    <source>
        <dbReference type="Proteomes" id="UP001430953"/>
    </source>
</evidence>
<evidence type="ECO:0000256" key="1">
    <source>
        <dbReference type="SAM" id="MobiDB-lite"/>
    </source>
</evidence>
<dbReference type="AlphaFoldDB" id="A0AAW2GAE5"/>
<keyword evidence="3" id="KW-1185">Reference proteome</keyword>
<dbReference type="Proteomes" id="UP001430953">
    <property type="component" value="Unassembled WGS sequence"/>
</dbReference>
<reference evidence="2 3" key="1">
    <citation type="submission" date="2023-03" db="EMBL/GenBank/DDBJ databases">
        <title>High recombination rates correlate with genetic variation in Cardiocondyla obscurior ants.</title>
        <authorList>
            <person name="Errbii M."/>
        </authorList>
    </citation>
    <scope>NUCLEOTIDE SEQUENCE [LARGE SCALE GENOMIC DNA]</scope>
    <source>
        <strain evidence="2">Alpha-2009</strain>
        <tissue evidence="2">Whole body</tissue>
    </source>
</reference>
<name>A0AAW2GAE5_9HYME</name>
<dbReference type="EMBL" id="JADYXP020000005">
    <property type="protein sequence ID" value="KAL0123472.1"/>
    <property type="molecule type" value="Genomic_DNA"/>
</dbReference>